<gene>
    <name evidence="11" type="ORF">LCGC14_0818920</name>
</gene>
<feature type="domain" description="ABC transmembrane type-1" evidence="10">
    <location>
        <begin position="64"/>
        <end position="351"/>
    </location>
</feature>
<dbReference type="PROSITE" id="PS50929">
    <property type="entry name" value="ABC_TM1F"/>
    <property type="match status" value="1"/>
</dbReference>
<comment type="subcellular location">
    <subcellularLocation>
        <location evidence="1">Membrane</location>
        <topology evidence="1">Multi-pass membrane protein</topology>
    </subcellularLocation>
</comment>
<keyword evidence="6 8" id="KW-0472">Membrane</keyword>
<dbReference type="PANTHER" id="PTHR43394">
    <property type="entry name" value="ATP-DEPENDENT PERMEASE MDL1, MITOCHONDRIAL"/>
    <property type="match status" value="1"/>
</dbReference>
<dbReference type="Pfam" id="PF00005">
    <property type="entry name" value="ABC_tran"/>
    <property type="match status" value="1"/>
</dbReference>
<keyword evidence="2 8" id="KW-0812">Transmembrane</keyword>
<name>A0A0F9SRZ1_9ZZZZ</name>
<feature type="transmembrane region" description="Helical" evidence="8">
    <location>
        <begin position="204"/>
        <end position="224"/>
    </location>
</feature>
<keyword evidence="4" id="KW-0067">ATP-binding</keyword>
<feature type="region of interest" description="Disordered" evidence="7">
    <location>
        <begin position="455"/>
        <end position="478"/>
    </location>
</feature>
<evidence type="ECO:0000256" key="3">
    <source>
        <dbReference type="ARBA" id="ARBA00022741"/>
    </source>
</evidence>
<evidence type="ECO:0000256" key="6">
    <source>
        <dbReference type="ARBA" id="ARBA00023136"/>
    </source>
</evidence>
<evidence type="ECO:0000256" key="4">
    <source>
        <dbReference type="ARBA" id="ARBA00022840"/>
    </source>
</evidence>
<feature type="transmembrane region" description="Helical" evidence="8">
    <location>
        <begin position="62"/>
        <end position="87"/>
    </location>
</feature>
<evidence type="ECO:0000256" key="8">
    <source>
        <dbReference type="SAM" id="Phobius"/>
    </source>
</evidence>
<dbReference type="Gene3D" id="1.20.1560.10">
    <property type="entry name" value="ABC transporter type 1, transmembrane domain"/>
    <property type="match status" value="1"/>
</dbReference>
<feature type="transmembrane region" description="Helical" evidence="8">
    <location>
        <begin position="286"/>
        <end position="309"/>
    </location>
</feature>
<feature type="transmembrane region" description="Helical" evidence="8">
    <location>
        <begin position="178"/>
        <end position="198"/>
    </location>
</feature>
<evidence type="ECO:0000259" key="9">
    <source>
        <dbReference type="PROSITE" id="PS50893"/>
    </source>
</evidence>
<dbReference type="GO" id="GO:0005524">
    <property type="term" value="F:ATP binding"/>
    <property type="evidence" value="ECO:0007669"/>
    <property type="project" value="UniProtKB-KW"/>
</dbReference>
<dbReference type="SUPFAM" id="SSF90123">
    <property type="entry name" value="ABC transporter transmembrane region"/>
    <property type="match status" value="1"/>
</dbReference>
<proteinExistence type="predicted"/>
<accession>A0A0F9SRZ1</accession>
<dbReference type="Pfam" id="PF00664">
    <property type="entry name" value="ABC_membrane"/>
    <property type="match status" value="1"/>
</dbReference>
<dbReference type="GO" id="GO:0016887">
    <property type="term" value="F:ATP hydrolysis activity"/>
    <property type="evidence" value="ECO:0007669"/>
    <property type="project" value="InterPro"/>
</dbReference>
<dbReference type="PANTHER" id="PTHR43394:SF1">
    <property type="entry name" value="ATP-BINDING CASSETTE SUB-FAMILY B MEMBER 10, MITOCHONDRIAL"/>
    <property type="match status" value="1"/>
</dbReference>
<dbReference type="InterPro" id="IPR039421">
    <property type="entry name" value="Type_1_exporter"/>
</dbReference>
<protein>
    <recommendedName>
        <fullName evidence="12">ABC transporter ATP-binding protein</fullName>
    </recommendedName>
</protein>
<evidence type="ECO:0000256" key="5">
    <source>
        <dbReference type="ARBA" id="ARBA00022989"/>
    </source>
</evidence>
<feature type="transmembrane region" description="Helical" evidence="8">
    <location>
        <begin position="99"/>
        <end position="121"/>
    </location>
</feature>
<feature type="domain" description="ABC transporter" evidence="9">
    <location>
        <begin position="513"/>
        <end position="752"/>
    </location>
</feature>
<dbReference type="GO" id="GO:0015421">
    <property type="term" value="F:ABC-type oligopeptide transporter activity"/>
    <property type="evidence" value="ECO:0007669"/>
    <property type="project" value="TreeGrafter"/>
</dbReference>
<comment type="caution">
    <text evidence="11">The sequence shown here is derived from an EMBL/GenBank/DDBJ whole genome shotgun (WGS) entry which is preliminary data.</text>
</comment>
<dbReference type="Gene3D" id="3.40.50.300">
    <property type="entry name" value="P-loop containing nucleotide triphosphate hydrolases"/>
    <property type="match status" value="1"/>
</dbReference>
<evidence type="ECO:0000313" key="11">
    <source>
        <dbReference type="EMBL" id="KKN31943.1"/>
    </source>
</evidence>
<dbReference type="PROSITE" id="PS50893">
    <property type="entry name" value="ABC_TRANSPORTER_2"/>
    <property type="match status" value="1"/>
</dbReference>
<dbReference type="InterPro" id="IPR003439">
    <property type="entry name" value="ABC_transporter-like_ATP-bd"/>
</dbReference>
<dbReference type="InterPro" id="IPR011527">
    <property type="entry name" value="ABC1_TM_dom"/>
</dbReference>
<dbReference type="CDD" id="cd07346">
    <property type="entry name" value="ABC_6TM_exporters"/>
    <property type="match status" value="1"/>
</dbReference>
<dbReference type="AlphaFoldDB" id="A0A0F9SRZ1"/>
<dbReference type="InterPro" id="IPR036640">
    <property type="entry name" value="ABC1_TM_sf"/>
</dbReference>
<dbReference type="GO" id="GO:0016020">
    <property type="term" value="C:membrane"/>
    <property type="evidence" value="ECO:0007669"/>
    <property type="project" value="UniProtKB-SubCell"/>
</dbReference>
<organism evidence="11">
    <name type="scientific">marine sediment metagenome</name>
    <dbReference type="NCBI Taxonomy" id="412755"/>
    <lineage>
        <taxon>unclassified sequences</taxon>
        <taxon>metagenomes</taxon>
        <taxon>ecological metagenomes</taxon>
    </lineage>
</organism>
<evidence type="ECO:0008006" key="12">
    <source>
        <dbReference type="Google" id="ProtNLM"/>
    </source>
</evidence>
<evidence type="ECO:0000259" key="10">
    <source>
        <dbReference type="PROSITE" id="PS50929"/>
    </source>
</evidence>
<evidence type="ECO:0000256" key="1">
    <source>
        <dbReference type="ARBA" id="ARBA00004141"/>
    </source>
</evidence>
<dbReference type="SUPFAM" id="SSF52540">
    <property type="entry name" value="P-loop containing nucleoside triphosphate hydrolases"/>
    <property type="match status" value="1"/>
</dbReference>
<sequence length="761" mass="85484">MLKLVKELKHVEEDEEEKVIIQPSASSRHKFMLEGEKAKLEHPRRILWKWLFSYLKPFRLKFTLFLCLLLIGTVITSVTPLLTASIIDNGIIKGNTNYIWGMSRIYLFLMIFMAISNYISLFGMGKISQKITFYIRNDLFFKLQTFSLNSFDKRSSGDLISIATNDVTILNQLVGGQFIQIITNIVLITLTVIFLFILNPFLALISLLIFPLSFSIGAIFKKVAIKLFKASRRAIGKVTSSIQENIAGAKVMQAYGQEKRASSEFDEANKENYNIMIKIRKYMATLFPLLTLVTVILTAIVLLAGGFAALGNVSIFGITVSVGVLSAYIAILGQLFKPFLSLMQIQQVIEAAMAASDRIYSLLDEKVEILDTKNPKDFVDIDGDIKFETISFGYTINNNNIKKTIKTHPYVTAQSKSENIKKQKNVVQKIESMSMDRIITPERILMMVEGLERNLRSSNKPQQSGGMDNEGGGMMGGNVDQMSPQAIIRMLASISIPIEIYEGIPNIIKDVINEQKKLIEHEKSKGYILKDFSLKVPAGTTLAIVGETGAGKSTLIKLLARFYDLNKGKISIDQIDIKKALKKDLREKIGIVPQDAFLFTGTIRENLLYAYEDPTPEIEEKMINISKFLGLHNFIETLHRKYDTKLKENGSNISIGQRQLIAFARALITDPKILVLDEATSSVDPYTETLIQDALNKARQGRTTIIIAHRLSTIKNADLIIVLSSEKKGIIEQGDHESLIAQNGIYKRLIEMQHSDFTYSD</sequence>
<dbReference type="SMART" id="SM00382">
    <property type="entry name" value="AAA"/>
    <property type="match status" value="1"/>
</dbReference>
<reference evidence="11" key="1">
    <citation type="journal article" date="2015" name="Nature">
        <title>Complex archaea that bridge the gap between prokaryotes and eukaryotes.</title>
        <authorList>
            <person name="Spang A."/>
            <person name="Saw J.H."/>
            <person name="Jorgensen S.L."/>
            <person name="Zaremba-Niedzwiedzka K."/>
            <person name="Martijn J."/>
            <person name="Lind A.E."/>
            <person name="van Eijk R."/>
            <person name="Schleper C."/>
            <person name="Guy L."/>
            <person name="Ettema T.J."/>
        </authorList>
    </citation>
    <scope>NUCLEOTIDE SEQUENCE</scope>
</reference>
<dbReference type="InterPro" id="IPR027417">
    <property type="entry name" value="P-loop_NTPase"/>
</dbReference>
<evidence type="ECO:0000256" key="2">
    <source>
        <dbReference type="ARBA" id="ARBA00022692"/>
    </source>
</evidence>
<dbReference type="EMBL" id="LAZR01002290">
    <property type="protein sequence ID" value="KKN31943.1"/>
    <property type="molecule type" value="Genomic_DNA"/>
</dbReference>
<dbReference type="FunFam" id="3.40.50.300:FF:000218">
    <property type="entry name" value="Multidrug ABC transporter ATP-binding protein"/>
    <property type="match status" value="1"/>
</dbReference>
<dbReference type="InterPro" id="IPR003593">
    <property type="entry name" value="AAA+_ATPase"/>
</dbReference>
<keyword evidence="5 8" id="KW-1133">Transmembrane helix</keyword>
<feature type="transmembrane region" description="Helical" evidence="8">
    <location>
        <begin position="315"/>
        <end position="336"/>
    </location>
</feature>
<evidence type="ECO:0000256" key="7">
    <source>
        <dbReference type="SAM" id="MobiDB-lite"/>
    </source>
</evidence>
<keyword evidence="3" id="KW-0547">Nucleotide-binding</keyword>